<dbReference type="InterPro" id="IPR015323">
    <property type="entry name" value="FlavoCytC_S_DH_flav-bd"/>
</dbReference>
<dbReference type="PANTHER" id="PTHR43755">
    <property type="match status" value="1"/>
</dbReference>
<dbReference type="Gene3D" id="3.50.50.60">
    <property type="entry name" value="FAD/NAD(P)-binding domain"/>
    <property type="match status" value="2"/>
</dbReference>
<dbReference type="InterPro" id="IPR049386">
    <property type="entry name" value="FCSD_central"/>
</dbReference>
<dbReference type="Pfam" id="PF07992">
    <property type="entry name" value="Pyr_redox_2"/>
    <property type="match status" value="1"/>
</dbReference>
<accession>D3DHH5</accession>
<dbReference type="PANTHER" id="PTHR43755:SF1">
    <property type="entry name" value="FAD-DEPENDENT PYRIDINE NUCLEOTIDE-DISULPHIDE OXIDOREDUCTASE"/>
    <property type="match status" value="1"/>
</dbReference>
<feature type="domain" description="Flavocytochrome c sulphide dehydrogenase flavin-binding" evidence="2">
    <location>
        <begin position="388"/>
        <end position="447"/>
    </location>
</feature>
<keyword evidence="5" id="KW-1185">Reference proteome</keyword>
<dbReference type="eggNOG" id="COG0446">
    <property type="taxonomic scope" value="Bacteria"/>
</dbReference>
<feature type="domain" description="Sulfide dehydrogenase [flavocytochrome c] flavoprotein chain central" evidence="3">
    <location>
        <begin position="191"/>
        <end position="301"/>
    </location>
</feature>
<dbReference type="Gene3D" id="3.90.760.10">
    <property type="entry name" value="Flavocytochrome c sulphide dehydrogenase, flavin-binding domain"/>
    <property type="match status" value="1"/>
</dbReference>
<name>D3DHH5_HYDTT</name>
<dbReference type="InterPro" id="IPR006311">
    <property type="entry name" value="TAT_signal"/>
</dbReference>
<evidence type="ECO:0000313" key="5">
    <source>
        <dbReference type="Proteomes" id="UP000002574"/>
    </source>
</evidence>
<dbReference type="KEGG" id="hth:HTH_0817"/>
<reference evidence="4 5" key="1">
    <citation type="journal article" date="2010" name="J. Bacteriol.">
        <title>Complete genome sequence of the thermophilic, obligately chemolithoautotrophic hydrogen-oxidizing bacterium Hydrogenobacter thermophilus TK-6.</title>
        <authorList>
            <person name="Arai H."/>
            <person name="Kanbe H."/>
            <person name="Ishii M."/>
            <person name="Igarashi Y."/>
        </authorList>
    </citation>
    <scope>NUCLEOTIDE SEQUENCE [LARGE SCALE GENOMIC DNA]</scope>
    <source>
        <strain evidence="5">DSM 6534 / IAM 12695 / TK-6 [Tokyo]</strain>
    </source>
</reference>
<gene>
    <name evidence="4" type="primary">soxF1</name>
    <name evidence="4" type="ordered locus">HTH_0817</name>
</gene>
<proteinExistence type="predicted"/>
<dbReference type="InterPro" id="IPR036188">
    <property type="entry name" value="FAD/NAD-bd_sf"/>
</dbReference>
<evidence type="ECO:0000313" key="4">
    <source>
        <dbReference type="EMBL" id="BAI69277.1"/>
    </source>
</evidence>
<dbReference type="EMBL" id="AP011112">
    <property type="protein sequence ID" value="BAI69277.1"/>
    <property type="molecule type" value="Genomic_DNA"/>
</dbReference>
<dbReference type="InterPro" id="IPR052541">
    <property type="entry name" value="SQRD"/>
</dbReference>
<organism evidence="4 5">
    <name type="scientific">Hydrogenobacter thermophilus (strain DSM 6534 / IAM 12695 / TK-6)</name>
    <dbReference type="NCBI Taxonomy" id="608538"/>
    <lineage>
        <taxon>Bacteria</taxon>
        <taxon>Pseudomonadati</taxon>
        <taxon>Aquificota</taxon>
        <taxon>Aquificia</taxon>
        <taxon>Aquificales</taxon>
        <taxon>Aquificaceae</taxon>
        <taxon>Hydrogenobacter</taxon>
    </lineage>
</organism>
<dbReference type="SUPFAM" id="SSF51905">
    <property type="entry name" value="FAD/NAD(P)-binding domain"/>
    <property type="match status" value="2"/>
</dbReference>
<protein>
    <submittedName>
        <fullName evidence="4">Sulfide dehydrogenase flavoprotein subunit</fullName>
    </submittedName>
</protein>
<dbReference type="InterPro" id="IPR037092">
    <property type="entry name" value="FlavoCytC_S_DH_flav-bd_sf"/>
</dbReference>
<evidence type="ECO:0000259" key="3">
    <source>
        <dbReference type="Pfam" id="PF21706"/>
    </source>
</evidence>
<dbReference type="Pfam" id="PF09242">
    <property type="entry name" value="FCSD-flav_bind"/>
    <property type="match status" value="1"/>
</dbReference>
<evidence type="ECO:0000259" key="2">
    <source>
        <dbReference type="Pfam" id="PF09242"/>
    </source>
</evidence>
<dbReference type="InterPro" id="IPR023753">
    <property type="entry name" value="FAD/NAD-binding_dom"/>
</dbReference>
<dbReference type="PROSITE" id="PS51318">
    <property type="entry name" value="TAT"/>
    <property type="match status" value="1"/>
</dbReference>
<dbReference type="Proteomes" id="UP000002574">
    <property type="component" value="Chromosome"/>
</dbReference>
<sequence length="448" mass="49876">MKTLWEVKSMSMTRRDLFKLAGVGALTASIPSVGFSAAERVKKAEAILPPSKGSRVVVCGGGWAGLTVAKYLKKENPNIDVVLIEKRPNFFSCPISNEWLAGLVSLDFISHDYNQPASKYGYRFINAVVVGIERDKRRVYTNHGYIEYDYLVLAPGIKYNYDAWFKGDKNMAYYTKVNYPAAFIPGSEHLALKRKVWEFEEGDFVITVPPGAYRCPPASYERAAMIAYVFKKNNVKGRVIILDPKEDIAPKGPGFRAAYEQLYLGIVEYVPKAQIKEVDPVNKVIKTTAGDFKFADANLVPPHQAGELVWMADLIAKDKDGKPTGWADQDPLTFQAKADPRVFLVGDVIGGVPYPKSGHMGNSQGKIVAKIIASRIAGKDIKPTLPDNTCYSMVNGEPQEAIVINVTYDYNDKEKKIVPKPKVINERSESLAKATYEWAKSMYKDMFA</sequence>
<dbReference type="Pfam" id="PF21706">
    <property type="entry name" value="FCSD_central"/>
    <property type="match status" value="1"/>
</dbReference>
<dbReference type="STRING" id="608538.HTH_0817"/>
<evidence type="ECO:0000259" key="1">
    <source>
        <dbReference type="Pfam" id="PF07992"/>
    </source>
</evidence>
<dbReference type="GO" id="GO:0050660">
    <property type="term" value="F:flavin adenine dinucleotide binding"/>
    <property type="evidence" value="ECO:0007669"/>
    <property type="project" value="InterPro"/>
</dbReference>
<dbReference type="AlphaFoldDB" id="D3DHH5"/>
<feature type="domain" description="FAD/NAD(P)-binding" evidence="1">
    <location>
        <begin position="55"/>
        <end position="158"/>
    </location>
</feature>
<dbReference type="GO" id="GO:0016491">
    <property type="term" value="F:oxidoreductase activity"/>
    <property type="evidence" value="ECO:0007669"/>
    <property type="project" value="InterPro"/>
</dbReference>